<evidence type="ECO:0000313" key="3">
    <source>
        <dbReference type="EMBL" id="KFF04182.1"/>
    </source>
</evidence>
<dbReference type="RefSeq" id="WP_035680088.1">
    <property type="nucleotide sequence ID" value="NZ_JPRL01000001.1"/>
</dbReference>
<feature type="domain" description="Response regulatory" evidence="2">
    <location>
        <begin position="8"/>
        <end position="129"/>
    </location>
</feature>
<dbReference type="OrthoDB" id="9789181at2"/>
<evidence type="ECO:0000313" key="4">
    <source>
        <dbReference type="Proteomes" id="UP000028715"/>
    </source>
</evidence>
<dbReference type="InterPro" id="IPR011006">
    <property type="entry name" value="CheY-like_superfamily"/>
</dbReference>
<dbReference type="STRING" id="362418.IW19_00980"/>
<feature type="modified residue" description="4-aspartylphosphate" evidence="1">
    <location>
        <position position="62"/>
    </location>
</feature>
<dbReference type="GO" id="GO:0000160">
    <property type="term" value="P:phosphorelay signal transduction system"/>
    <property type="evidence" value="ECO:0007669"/>
    <property type="project" value="InterPro"/>
</dbReference>
<dbReference type="Proteomes" id="UP000028715">
    <property type="component" value="Unassembled WGS sequence"/>
</dbReference>
<dbReference type="InterPro" id="IPR052893">
    <property type="entry name" value="TCS_response_regulator"/>
</dbReference>
<keyword evidence="4" id="KW-1185">Reference proteome</keyword>
<gene>
    <name evidence="3" type="ORF">IW19_00980</name>
</gene>
<dbReference type="PROSITE" id="PS50110">
    <property type="entry name" value="RESPONSE_REGULATORY"/>
    <property type="match status" value="1"/>
</dbReference>
<dbReference type="InterPro" id="IPR001789">
    <property type="entry name" value="Sig_transdc_resp-reg_receiver"/>
</dbReference>
<proteinExistence type="predicted"/>
<name>A0A085ZIB8_9FLAO</name>
<organism evidence="3 4">
    <name type="scientific">Flavobacterium reichenbachii</name>
    <dbReference type="NCBI Taxonomy" id="362418"/>
    <lineage>
        <taxon>Bacteria</taxon>
        <taxon>Pseudomonadati</taxon>
        <taxon>Bacteroidota</taxon>
        <taxon>Flavobacteriia</taxon>
        <taxon>Flavobacteriales</taxon>
        <taxon>Flavobacteriaceae</taxon>
        <taxon>Flavobacterium</taxon>
    </lineage>
</organism>
<comment type="caution">
    <text evidence="3">The sequence shown here is derived from an EMBL/GenBank/DDBJ whole genome shotgun (WGS) entry which is preliminary data.</text>
</comment>
<dbReference type="SUPFAM" id="SSF52172">
    <property type="entry name" value="CheY-like"/>
    <property type="match status" value="1"/>
</dbReference>
<dbReference type="AlphaFoldDB" id="A0A085ZIB8"/>
<evidence type="ECO:0000259" key="2">
    <source>
        <dbReference type="PROSITE" id="PS50110"/>
    </source>
</evidence>
<dbReference type="SMART" id="SM00448">
    <property type="entry name" value="REC"/>
    <property type="match status" value="1"/>
</dbReference>
<dbReference type="EMBL" id="JPRL01000001">
    <property type="protein sequence ID" value="KFF04182.1"/>
    <property type="molecule type" value="Genomic_DNA"/>
</dbReference>
<dbReference type="PANTHER" id="PTHR44520">
    <property type="entry name" value="RESPONSE REGULATOR RCP1-RELATED"/>
    <property type="match status" value="1"/>
</dbReference>
<dbReference type="Gene3D" id="3.40.50.2300">
    <property type="match status" value="1"/>
</dbReference>
<keyword evidence="1" id="KW-0597">Phosphoprotein</keyword>
<dbReference type="PANTHER" id="PTHR44520:SF2">
    <property type="entry name" value="RESPONSE REGULATOR RCP1"/>
    <property type="match status" value="1"/>
</dbReference>
<sequence>MPQLDNLHIIIAEDDYDDADIMLQTFTNNPNFSKVSIVNNGEELLNYLKDTSNHIPDIILTDINMPILDGIEALQEILTDADFKNIPCFVYSTSINPAYKEKCDNLGVKAYLTKPYSFEAFEEIPKTILTIAAQ</sequence>
<evidence type="ECO:0000256" key="1">
    <source>
        <dbReference type="PROSITE-ProRule" id="PRU00169"/>
    </source>
</evidence>
<protein>
    <submittedName>
        <fullName evidence="3">Response regulator receiver protein</fullName>
    </submittedName>
</protein>
<accession>A0A085ZIB8</accession>
<reference evidence="3 4" key="1">
    <citation type="submission" date="2014-07" db="EMBL/GenBank/DDBJ databases">
        <title>Genome of Flavobacterium reichenbachii LMG 25512.</title>
        <authorList>
            <person name="Stropko S.J."/>
            <person name="Pipes S.E."/>
            <person name="Newman J.D."/>
        </authorList>
    </citation>
    <scope>NUCLEOTIDE SEQUENCE [LARGE SCALE GENOMIC DNA]</scope>
    <source>
        <strain evidence="3 4">LMG 25512</strain>
    </source>
</reference>
<dbReference type="Pfam" id="PF00072">
    <property type="entry name" value="Response_reg"/>
    <property type="match status" value="1"/>
</dbReference>
<dbReference type="eggNOG" id="COG2197">
    <property type="taxonomic scope" value="Bacteria"/>
</dbReference>